<dbReference type="PANTHER" id="PTHR43483:SF3">
    <property type="entry name" value="MEMBRANE TRANSPORTER PROTEIN HI_0806-RELATED"/>
    <property type="match status" value="1"/>
</dbReference>
<feature type="transmembrane region" description="Helical" evidence="6">
    <location>
        <begin position="109"/>
        <end position="127"/>
    </location>
</feature>
<proteinExistence type="inferred from homology"/>
<feature type="transmembrane region" description="Helical" evidence="6">
    <location>
        <begin position="148"/>
        <end position="171"/>
    </location>
</feature>
<evidence type="ECO:0000313" key="7">
    <source>
        <dbReference type="EMBL" id="EKE68287.1"/>
    </source>
</evidence>
<comment type="subcellular location">
    <subcellularLocation>
        <location evidence="6">Cell membrane</location>
        <topology evidence="6">Multi-pass membrane protein</topology>
    </subcellularLocation>
    <subcellularLocation>
        <location evidence="1">Membrane</location>
        <topology evidence="1">Multi-pass membrane protein</topology>
    </subcellularLocation>
</comment>
<comment type="similarity">
    <text evidence="2 6">Belongs to the 4-toluene sulfonate uptake permease (TSUP) (TC 2.A.102) family.</text>
</comment>
<gene>
    <name evidence="7" type="ORF">B3C1_17307</name>
</gene>
<dbReference type="GO" id="GO:0005886">
    <property type="term" value="C:plasma membrane"/>
    <property type="evidence" value="ECO:0007669"/>
    <property type="project" value="UniProtKB-SubCell"/>
</dbReference>
<feature type="transmembrane region" description="Helical" evidence="6">
    <location>
        <begin position="84"/>
        <end position="103"/>
    </location>
</feature>
<dbReference type="EMBL" id="AMRI01000032">
    <property type="protein sequence ID" value="EKE68287.1"/>
    <property type="molecule type" value="Genomic_DNA"/>
</dbReference>
<dbReference type="eggNOG" id="COG0730">
    <property type="taxonomic scope" value="Bacteria"/>
</dbReference>
<dbReference type="AlphaFoldDB" id="K2J0G3"/>
<evidence type="ECO:0000256" key="5">
    <source>
        <dbReference type="ARBA" id="ARBA00023136"/>
    </source>
</evidence>
<keyword evidence="3 6" id="KW-0812">Transmembrane</keyword>
<feature type="transmembrane region" description="Helical" evidence="6">
    <location>
        <begin position="249"/>
        <end position="266"/>
    </location>
</feature>
<dbReference type="Proteomes" id="UP000006755">
    <property type="component" value="Unassembled WGS sequence"/>
</dbReference>
<evidence type="ECO:0000256" key="2">
    <source>
        <dbReference type="ARBA" id="ARBA00009142"/>
    </source>
</evidence>
<feature type="transmembrane region" description="Helical" evidence="6">
    <location>
        <begin position="214"/>
        <end position="237"/>
    </location>
</feature>
<feature type="transmembrane region" description="Helical" evidence="6">
    <location>
        <begin position="177"/>
        <end position="202"/>
    </location>
</feature>
<protein>
    <recommendedName>
        <fullName evidence="6">Probable membrane transporter protein</fullName>
    </recommendedName>
</protein>
<sequence>MPVLLVVGVCLVLGALAGVLSGLLGIGGGLIIVPTLAWLLPQMGIEHQLVMPMALATSLATICVTGTSSVMAHQRRSSVPWQQARWLVMGMIIGGLLGAQVASLMSGLWLKRFFAVFLFFSAWRMLMRKAQPLPSEQLRLSNPALGGINVGVGVISSMLGIGGGTLLVPLLTFAGMALTQAVAAAATCTLAVAVAGSLSYAINGLQQTGLPDGSFGYLYLPALLALLPGAFFMAPLGVRLLHKVPAQKIKLGFAALLVLVGLEMLLN</sequence>
<keyword evidence="8" id="KW-1185">Reference proteome</keyword>
<evidence type="ECO:0000256" key="1">
    <source>
        <dbReference type="ARBA" id="ARBA00004141"/>
    </source>
</evidence>
<evidence type="ECO:0000256" key="3">
    <source>
        <dbReference type="ARBA" id="ARBA00022692"/>
    </source>
</evidence>
<dbReference type="PATRIC" id="fig|745411.4.peg.3407"/>
<dbReference type="PANTHER" id="PTHR43483">
    <property type="entry name" value="MEMBRANE TRANSPORTER PROTEIN HI_0806-RELATED"/>
    <property type="match status" value="1"/>
</dbReference>
<comment type="caution">
    <text evidence="7">The sequence shown here is derived from an EMBL/GenBank/DDBJ whole genome shotgun (WGS) entry which is preliminary data.</text>
</comment>
<dbReference type="Pfam" id="PF01925">
    <property type="entry name" value="TauE"/>
    <property type="match status" value="1"/>
</dbReference>
<reference evidence="7 8" key="1">
    <citation type="journal article" date="2012" name="J. Bacteriol.">
        <title>Genome Sequence of Gallaecimonas xiamenensis Type Strain 3-C-1.</title>
        <authorList>
            <person name="Lai Q."/>
            <person name="Wang L."/>
            <person name="Wang W."/>
            <person name="Shao Z."/>
        </authorList>
    </citation>
    <scope>NUCLEOTIDE SEQUENCE [LARGE SCALE GENOMIC DNA]</scope>
    <source>
        <strain evidence="7 8">3-C-1</strain>
    </source>
</reference>
<keyword evidence="5 6" id="KW-0472">Membrane</keyword>
<evidence type="ECO:0000256" key="4">
    <source>
        <dbReference type="ARBA" id="ARBA00022989"/>
    </source>
</evidence>
<feature type="transmembrane region" description="Helical" evidence="6">
    <location>
        <begin position="49"/>
        <end position="72"/>
    </location>
</feature>
<dbReference type="STRING" id="745411.B3C1_17307"/>
<evidence type="ECO:0000313" key="8">
    <source>
        <dbReference type="Proteomes" id="UP000006755"/>
    </source>
</evidence>
<evidence type="ECO:0000256" key="6">
    <source>
        <dbReference type="RuleBase" id="RU363041"/>
    </source>
</evidence>
<accession>K2J0G3</accession>
<organism evidence="7 8">
    <name type="scientific">Gallaecimonas xiamenensis 3-C-1</name>
    <dbReference type="NCBI Taxonomy" id="745411"/>
    <lineage>
        <taxon>Bacteria</taxon>
        <taxon>Pseudomonadati</taxon>
        <taxon>Pseudomonadota</taxon>
        <taxon>Gammaproteobacteria</taxon>
        <taxon>Enterobacterales</taxon>
        <taxon>Gallaecimonadaceae</taxon>
        <taxon>Gallaecimonas</taxon>
    </lineage>
</organism>
<keyword evidence="6" id="KW-1003">Cell membrane</keyword>
<name>K2J0G3_9GAMM</name>
<keyword evidence="4 6" id="KW-1133">Transmembrane helix</keyword>
<dbReference type="InterPro" id="IPR002781">
    <property type="entry name" value="TM_pro_TauE-like"/>
</dbReference>